<evidence type="ECO:0000256" key="1">
    <source>
        <dbReference type="PIRSR" id="PIRSR607822-1"/>
    </source>
</evidence>
<feature type="binding site" evidence="1">
    <location>
        <position position="331"/>
    </location>
    <ligand>
        <name>Zn(2+)</name>
        <dbReference type="ChEBI" id="CHEBI:29105"/>
    </ligand>
</feature>
<keyword evidence="1" id="KW-0862">Zinc</keyword>
<protein>
    <submittedName>
        <fullName evidence="2">Uncharacterized protein</fullName>
    </submittedName>
</protein>
<dbReference type="AlphaFoldDB" id="A0ABC9VS90"/>
<name>A0ABC9VS90_LACAM</name>
<dbReference type="PRINTS" id="PR01950">
    <property type="entry name" value="LANCSUPER"/>
</dbReference>
<reference evidence="3" key="2">
    <citation type="submission" date="2024-01" db="EMBL/GenBank/DDBJ databases">
        <title>Draft genome sequence of Lactobacillus amylovorus strain TKL145.</title>
        <authorList>
            <person name="Tohno M."/>
            <person name="Tanizawa Y."/>
        </authorList>
    </citation>
    <scope>NUCLEOTIDE SEQUENCE [LARGE SCALE GENOMIC DNA]</scope>
    <source>
        <strain evidence="3">TKL145</strain>
    </source>
</reference>
<dbReference type="Proteomes" id="UP001437574">
    <property type="component" value="Unassembled WGS sequence"/>
</dbReference>
<proteinExistence type="predicted"/>
<dbReference type="RefSeq" id="WP_125977546.1">
    <property type="nucleotide sequence ID" value="NZ_BAAAAK010000018.1"/>
</dbReference>
<dbReference type="Pfam" id="PF05147">
    <property type="entry name" value="LANC_like"/>
    <property type="match status" value="1"/>
</dbReference>
<feature type="binding site" evidence="1">
    <location>
        <position position="332"/>
    </location>
    <ligand>
        <name>Zn(2+)</name>
        <dbReference type="ChEBI" id="CHEBI:29105"/>
    </ligand>
</feature>
<comment type="caution">
    <text evidence="2">The sequence shown here is derived from an EMBL/GenBank/DDBJ whole genome shotgun (WGS) entry which is preliminary data.</text>
</comment>
<feature type="binding site" evidence="1">
    <location>
        <position position="282"/>
    </location>
    <ligand>
        <name>Zn(2+)</name>
        <dbReference type="ChEBI" id="CHEBI:29105"/>
    </ligand>
</feature>
<dbReference type="Gene3D" id="1.50.10.20">
    <property type="match status" value="1"/>
</dbReference>
<dbReference type="SUPFAM" id="SSF158745">
    <property type="entry name" value="LanC-like"/>
    <property type="match status" value="1"/>
</dbReference>
<dbReference type="SMART" id="SM01260">
    <property type="entry name" value="LANC_like"/>
    <property type="match status" value="1"/>
</dbReference>
<dbReference type="PANTHER" id="PTHR12736:SF7">
    <property type="entry name" value="LANC-LIKE PROTEIN 3"/>
    <property type="match status" value="1"/>
</dbReference>
<dbReference type="PRINTS" id="PR01955">
    <property type="entry name" value="LANCFRANKIA"/>
</dbReference>
<dbReference type="EMBL" id="BAAAAK010000018">
    <property type="protein sequence ID" value="GAA0043001.1"/>
    <property type="molecule type" value="Genomic_DNA"/>
</dbReference>
<organism evidence="2 3">
    <name type="scientific">Lactobacillus amylovorus subsp. animalium</name>
    <dbReference type="NCBI Taxonomy" id="3378536"/>
    <lineage>
        <taxon>Bacteria</taxon>
        <taxon>Bacillati</taxon>
        <taxon>Bacillota</taxon>
        <taxon>Bacilli</taxon>
        <taxon>Lactobacillales</taxon>
        <taxon>Lactobacillaceae</taxon>
        <taxon>Lactobacillus</taxon>
    </lineage>
</organism>
<dbReference type="InterPro" id="IPR007822">
    <property type="entry name" value="LANC-like"/>
</dbReference>
<reference evidence="2 3" key="1">
    <citation type="journal article" date="2024" name="Int. J. Syst. Evol. Microbiol.">
        <title>Proposal of Lactobacillus amylovorus subsp. animalis subsp. nov. and an emended description of Lactobacillus amylovorus.</title>
        <authorList>
            <person name="Yamane K."/>
            <person name="Tanizawa Y."/>
            <person name="Kobayashi H."/>
            <person name="Kamizono T."/>
            <person name="Kojima Y."/>
            <person name="Takagi H."/>
            <person name="Tohno M."/>
        </authorList>
    </citation>
    <scope>NUCLEOTIDE SEQUENCE [LARGE SCALE GENOMIC DNA]</scope>
    <source>
        <strain evidence="2 3">TKL145</strain>
    </source>
</reference>
<accession>A0ABC9VS90</accession>
<sequence>MVKIEQEIRRILDHSLNISMSYLEEKSTDIGVADGLAGVSIFLSNIYRTTNNVDKQKAIKEMNLKITQEMIDSINKNNVSLSLFSGLSGVGTACLEMAMYDSNYIKLLKQISLIITNKVEKVFVVEKYQQQNMIFAVYDLFNGAVGILDFLFHANKLMHSTRVNRGIKQLINFLIEISSVDLKDISQSPIYLLKGNLPENGESRLLLPDGGLFMGEAHGLAGILNILSEVYPSFSSPELKERIQNILSVFLNFRNNKTLYPECVTVRKNKKTYKSSLNGGWCFGSLGILRAMIKAARSIDDVLLIKKLQQEFDFVLRKWKTDIRPNSLILCHGLTNAIYNSYILFHETQEETFSYYMNDMLVFLLNHINWNKKYLFSDVSMDLHDSNCRYEMGILEGELGVSLVLNAIIHNVKWQTDWLFLY</sequence>
<evidence type="ECO:0000313" key="2">
    <source>
        <dbReference type="EMBL" id="GAA0043001.1"/>
    </source>
</evidence>
<gene>
    <name evidence="2" type="ORF">LATKL145_14120</name>
</gene>
<evidence type="ECO:0000313" key="3">
    <source>
        <dbReference type="Proteomes" id="UP001437574"/>
    </source>
</evidence>
<keyword evidence="1" id="KW-0479">Metal-binding</keyword>
<dbReference type="PANTHER" id="PTHR12736">
    <property type="entry name" value="LANC-LIKE PROTEIN"/>
    <property type="match status" value="1"/>
</dbReference>